<keyword evidence="3" id="KW-1185">Reference proteome</keyword>
<proteinExistence type="predicted"/>
<name>A0A6H5IBR7_9HYME</name>
<gene>
    <name evidence="2" type="ORF">TBRA_LOCUS4239</name>
</gene>
<feature type="region of interest" description="Disordered" evidence="1">
    <location>
        <begin position="270"/>
        <end position="312"/>
    </location>
</feature>
<evidence type="ECO:0000313" key="2">
    <source>
        <dbReference type="EMBL" id="CAB0032296.1"/>
    </source>
</evidence>
<evidence type="ECO:0000313" key="3">
    <source>
        <dbReference type="Proteomes" id="UP000479190"/>
    </source>
</evidence>
<dbReference type="OrthoDB" id="10051975at2759"/>
<feature type="compositionally biased region" description="Basic and acidic residues" evidence="1">
    <location>
        <begin position="135"/>
        <end position="162"/>
    </location>
</feature>
<feature type="compositionally biased region" description="Basic and acidic residues" evidence="1">
    <location>
        <begin position="84"/>
        <end position="96"/>
    </location>
</feature>
<organism evidence="2 3">
    <name type="scientific">Trichogramma brassicae</name>
    <dbReference type="NCBI Taxonomy" id="86971"/>
    <lineage>
        <taxon>Eukaryota</taxon>
        <taxon>Metazoa</taxon>
        <taxon>Ecdysozoa</taxon>
        <taxon>Arthropoda</taxon>
        <taxon>Hexapoda</taxon>
        <taxon>Insecta</taxon>
        <taxon>Pterygota</taxon>
        <taxon>Neoptera</taxon>
        <taxon>Endopterygota</taxon>
        <taxon>Hymenoptera</taxon>
        <taxon>Apocrita</taxon>
        <taxon>Proctotrupomorpha</taxon>
        <taxon>Chalcidoidea</taxon>
        <taxon>Trichogrammatidae</taxon>
        <taxon>Trichogramma</taxon>
    </lineage>
</organism>
<sequence length="343" mass="38604">MPNDCSTVARRFSYLSTGAADTNRSVVAWFIFHGRHVIEPISYFNRKDEINKWILHTKFLKFLKRGRESAPQSPRFPRPPRSPRSRDPAHLLDSRPRSPRCPRVSDSICTAIPAMPSGPEDLRCILVHIGESRGTRASRAPRESRRSRGSRDLGDRGGRGNRGDCGALENCELHAELARSTWRSVKDKHKRENDNYEFLSAAAGRDKVAEPSWPLWQSLQFLRQADQPTDKRENLDDSIPEKVQGALCEKNMWPSGQEYIRTVESPAPCSSQSQSFSHANLMQQSTNSAATSRTAMQQPKNSMTVAANRAPKDGNVNIDSMYFDAILLHAQCVRQEGQAPHVE</sequence>
<feature type="region of interest" description="Disordered" evidence="1">
    <location>
        <begin position="135"/>
        <end position="165"/>
    </location>
</feature>
<protein>
    <submittedName>
        <fullName evidence="2">Uncharacterized protein</fullName>
    </submittedName>
</protein>
<feature type="compositionally biased region" description="Polar residues" evidence="1">
    <location>
        <begin position="270"/>
        <end position="305"/>
    </location>
</feature>
<evidence type="ECO:0000256" key="1">
    <source>
        <dbReference type="SAM" id="MobiDB-lite"/>
    </source>
</evidence>
<accession>A0A6H5IBR7</accession>
<dbReference type="EMBL" id="CADCXV010000672">
    <property type="protein sequence ID" value="CAB0032296.1"/>
    <property type="molecule type" value="Genomic_DNA"/>
</dbReference>
<reference evidence="2 3" key="1">
    <citation type="submission" date="2020-02" db="EMBL/GenBank/DDBJ databases">
        <authorList>
            <person name="Ferguson B K."/>
        </authorList>
    </citation>
    <scope>NUCLEOTIDE SEQUENCE [LARGE SCALE GENOMIC DNA]</scope>
</reference>
<dbReference type="Proteomes" id="UP000479190">
    <property type="component" value="Unassembled WGS sequence"/>
</dbReference>
<feature type="region of interest" description="Disordered" evidence="1">
    <location>
        <begin position="66"/>
        <end position="103"/>
    </location>
</feature>
<dbReference type="AlphaFoldDB" id="A0A6H5IBR7"/>